<dbReference type="GO" id="GO:0000155">
    <property type="term" value="F:phosphorelay sensor kinase activity"/>
    <property type="evidence" value="ECO:0007669"/>
    <property type="project" value="InterPro"/>
</dbReference>
<dbReference type="EMBL" id="SMCS01000006">
    <property type="protein sequence ID" value="TCV92889.1"/>
    <property type="molecule type" value="Genomic_DNA"/>
</dbReference>
<dbReference type="Gene3D" id="3.30.565.10">
    <property type="entry name" value="Histidine kinase-like ATPase, C-terminal domain"/>
    <property type="match status" value="1"/>
</dbReference>
<dbReference type="CDD" id="cd00082">
    <property type="entry name" value="HisKA"/>
    <property type="match status" value="1"/>
</dbReference>
<evidence type="ECO:0000256" key="7">
    <source>
        <dbReference type="ARBA" id="ARBA00022777"/>
    </source>
</evidence>
<reference evidence="14 15" key="1">
    <citation type="submission" date="2019-03" db="EMBL/GenBank/DDBJ databases">
        <title>Above-ground endophytic microbial communities from plants in different locations in the United States.</title>
        <authorList>
            <person name="Frank C."/>
        </authorList>
    </citation>
    <scope>NUCLEOTIDE SEQUENCE [LARGE SCALE GENOMIC DNA]</scope>
    <source>
        <strain evidence="14 15">LP_13_YM</strain>
    </source>
</reference>
<comment type="subcellular location">
    <subcellularLocation>
        <location evidence="2">Membrane</location>
    </subcellularLocation>
</comment>
<dbReference type="InterPro" id="IPR036890">
    <property type="entry name" value="HATPase_C_sf"/>
</dbReference>
<name>A0A4V2W3R1_9GAMM</name>
<dbReference type="SUPFAM" id="SSF55874">
    <property type="entry name" value="ATPase domain of HSP90 chaperone/DNA topoisomerase II/histidine kinase"/>
    <property type="match status" value="1"/>
</dbReference>
<evidence type="ECO:0000256" key="10">
    <source>
        <dbReference type="ARBA" id="ARBA00023136"/>
    </source>
</evidence>
<dbReference type="InterPro" id="IPR003660">
    <property type="entry name" value="HAMP_dom"/>
</dbReference>
<feature type="domain" description="Histidine kinase" evidence="12">
    <location>
        <begin position="254"/>
        <end position="452"/>
    </location>
</feature>
<dbReference type="InterPro" id="IPR005467">
    <property type="entry name" value="His_kinase_dom"/>
</dbReference>
<organism evidence="14 15">
    <name type="scientific">Luteibacter rhizovicinus</name>
    <dbReference type="NCBI Taxonomy" id="242606"/>
    <lineage>
        <taxon>Bacteria</taxon>
        <taxon>Pseudomonadati</taxon>
        <taxon>Pseudomonadota</taxon>
        <taxon>Gammaproteobacteria</taxon>
        <taxon>Lysobacterales</taxon>
        <taxon>Rhodanobacteraceae</taxon>
        <taxon>Luteibacter</taxon>
    </lineage>
</organism>
<dbReference type="InterPro" id="IPR050428">
    <property type="entry name" value="TCS_sensor_his_kinase"/>
</dbReference>
<dbReference type="Gene3D" id="1.10.287.130">
    <property type="match status" value="1"/>
</dbReference>
<dbReference type="InterPro" id="IPR004358">
    <property type="entry name" value="Sig_transdc_His_kin-like_C"/>
</dbReference>
<dbReference type="Gene3D" id="6.10.340.10">
    <property type="match status" value="1"/>
</dbReference>
<proteinExistence type="predicted"/>
<dbReference type="SMART" id="SM00387">
    <property type="entry name" value="HATPase_c"/>
    <property type="match status" value="1"/>
</dbReference>
<keyword evidence="4" id="KW-0597">Phosphoprotein</keyword>
<dbReference type="SUPFAM" id="SSF47384">
    <property type="entry name" value="Homodimeric domain of signal transducing histidine kinase"/>
    <property type="match status" value="1"/>
</dbReference>
<keyword evidence="5" id="KW-0808">Transferase</keyword>
<dbReference type="Pfam" id="PF00512">
    <property type="entry name" value="HisKA"/>
    <property type="match status" value="1"/>
</dbReference>
<keyword evidence="10 11" id="KW-0472">Membrane</keyword>
<dbReference type="Pfam" id="PF00672">
    <property type="entry name" value="HAMP"/>
    <property type="match status" value="1"/>
</dbReference>
<sequence length="460" mass="50302">MHYVKAIWPRSLSGKLLTTSIVAIVLTASLTVCTLIAVLPLSKSMWAQGDLSHAISRLENAIRYSDAGPPVEVILTADKRAMYSILPSDLIYQILDADGHVLLASNGSTSPLVAGPFDSDFRSLEISRNGIPLNVGIGRFQHAGKTYYIQVTSSQRIREIANARDARLMMRIFLTAAVVAMLVFSTVVLLTLRRVLRPLHDVSVAAAQIEPRNLAARLEYADLPTDIHPLIAAFNFALARLEHGYKVQQELLATVAHELKTPLSLIRGQIELEGLTDRATLLKDVDFMSRQVQQLLQLAEVSEFQNYVLEKVNPVVTALEVTDFLARLAEQRRVLVAVIVPLDPVFVQADRGALYILIKNLLENAIRHSPPGSHVAIAFTDGYLSVKDDGNGIPEEDLPKLFSRFWRGAGSQEGAGLGLSICREIALAHGWTIAAVNTSPGAEFSVAFESNDYVLPSVAT</sequence>
<feature type="transmembrane region" description="Helical" evidence="11">
    <location>
        <begin position="172"/>
        <end position="192"/>
    </location>
</feature>
<evidence type="ECO:0000259" key="12">
    <source>
        <dbReference type="PROSITE" id="PS50109"/>
    </source>
</evidence>
<comment type="caution">
    <text evidence="14">The sequence shown here is derived from an EMBL/GenBank/DDBJ whole genome shotgun (WGS) entry which is preliminary data.</text>
</comment>
<evidence type="ECO:0000259" key="13">
    <source>
        <dbReference type="PROSITE" id="PS50885"/>
    </source>
</evidence>
<feature type="domain" description="HAMP" evidence="13">
    <location>
        <begin position="193"/>
        <end position="246"/>
    </location>
</feature>
<dbReference type="GO" id="GO:0005886">
    <property type="term" value="C:plasma membrane"/>
    <property type="evidence" value="ECO:0007669"/>
    <property type="project" value="TreeGrafter"/>
</dbReference>
<dbReference type="PROSITE" id="PS50885">
    <property type="entry name" value="HAMP"/>
    <property type="match status" value="1"/>
</dbReference>
<dbReference type="EC" id="2.7.13.3" evidence="3"/>
<dbReference type="CDD" id="cd00075">
    <property type="entry name" value="HATPase"/>
    <property type="match status" value="1"/>
</dbReference>
<evidence type="ECO:0000256" key="8">
    <source>
        <dbReference type="ARBA" id="ARBA00022989"/>
    </source>
</evidence>
<evidence type="ECO:0000313" key="14">
    <source>
        <dbReference type="EMBL" id="TCV92889.1"/>
    </source>
</evidence>
<evidence type="ECO:0000256" key="5">
    <source>
        <dbReference type="ARBA" id="ARBA00022679"/>
    </source>
</evidence>
<evidence type="ECO:0000313" key="15">
    <source>
        <dbReference type="Proteomes" id="UP000295645"/>
    </source>
</evidence>
<evidence type="ECO:0000256" key="3">
    <source>
        <dbReference type="ARBA" id="ARBA00012438"/>
    </source>
</evidence>
<keyword evidence="15" id="KW-1185">Reference proteome</keyword>
<dbReference type="Proteomes" id="UP000295645">
    <property type="component" value="Unassembled WGS sequence"/>
</dbReference>
<gene>
    <name evidence="14" type="ORF">EC912_106228</name>
</gene>
<dbReference type="PROSITE" id="PS50109">
    <property type="entry name" value="HIS_KIN"/>
    <property type="match status" value="1"/>
</dbReference>
<protein>
    <recommendedName>
        <fullName evidence="3">histidine kinase</fullName>
        <ecNumber evidence="3">2.7.13.3</ecNumber>
    </recommendedName>
</protein>
<dbReference type="PRINTS" id="PR00344">
    <property type="entry name" value="BCTRLSENSOR"/>
</dbReference>
<evidence type="ECO:0000256" key="2">
    <source>
        <dbReference type="ARBA" id="ARBA00004370"/>
    </source>
</evidence>
<keyword evidence="7 14" id="KW-0418">Kinase</keyword>
<feature type="transmembrane region" description="Helical" evidence="11">
    <location>
        <begin position="20"/>
        <end position="41"/>
    </location>
</feature>
<dbReference type="PANTHER" id="PTHR45436">
    <property type="entry name" value="SENSOR HISTIDINE KINASE YKOH"/>
    <property type="match status" value="1"/>
</dbReference>
<accession>A0A4V2W3R1</accession>
<dbReference type="AlphaFoldDB" id="A0A4V2W3R1"/>
<evidence type="ECO:0000256" key="11">
    <source>
        <dbReference type="SAM" id="Phobius"/>
    </source>
</evidence>
<keyword evidence="8 11" id="KW-1133">Transmembrane helix</keyword>
<dbReference type="Pfam" id="PF02518">
    <property type="entry name" value="HATPase_c"/>
    <property type="match status" value="1"/>
</dbReference>
<dbReference type="InterPro" id="IPR036097">
    <property type="entry name" value="HisK_dim/P_sf"/>
</dbReference>
<dbReference type="SMART" id="SM00388">
    <property type="entry name" value="HisKA"/>
    <property type="match status" value="1"/>
</dbReference>
<keyword evidence="6 11" id="KW-0812">Transmembrane</keyword>
<evidence type="ECO:0000256" key="1">
    <source>
        <dbReference type="ARBA" id="ARBA00000085"/>
    </source>
</evidence>
<evidence type="ECO:0000256" key="9">
    <source>
        <dbReference type="ARBA" id="ARBA00023012"/>
    </source>
</evidence>
<evidence type="ECO:0000256" key="6">
    <source>
        <dbReference type="ARBA" id="ARBA00022692"/>
    </source>
</evidence>
<dbReference type="PANTHER" id="PTHR45436:SF5">
    <property type="entry name" value="SENSOR HISTIDINE KINASE TRCS"/>
    <property type="match status" value="1"/>
</dbReference>
<keyword evidence="9" id="KW-0902">Two-component regulatory system</keyword>
<dbReference type="InterPro" id="IPR003594">
    <property type="entry name" value="HATPase_dom"/>
</dbReference>
<evidence type="ECO:0000256" key="4">
    <source>
        <dbReference type="ARBA" id="ARBA00022553"/>
    </source>
</evidence>
<comment type="catalytic activity">
    <reaction evidence="1">
        <text>ATP + protein L-histidine = ADP + protein N-phospho-L-histidine.</text>
        <dbReference type="EC" id="2.7.13.3"/>
    </reaction>
</comment>
<dbReference type="InterPro" id="IPR003661">
    <property type="entry name" value="HisK_dim/P_dom"/>
</dbReference>